<feature type="region of interest" description="Disordered" evidence="1">
    <location>
        <begin position="69"/>
        <end position="98"/>
    </location>
</feature>
<feature type="compositionally biased region" description="Gly residues" evidence="1">
    <location>
        <begin position="179"/>
        <end position="191"/>
    </location>
</feature>
<feature type="compositionally biased region" description="Low complexity" evidence="1">
    <location>
        <begin position="164"/>
        <end position="178"/>
    </location>
</feature>
<accession>D7FK76</accession>
<evidence type="ECO:0000313" key="2">
    <source>
        <dbReference type="EMBL" id="CBJ29281.1"/>
    </source>
</evidence>
<dbReference type="EMBL" id="FN649737">
    <property type="protein sequence ID" value="CBJ29281.1"/>
    <property type="molecule type" value="Genomic_DNA"/>
</dbReference>
<dbReference type="AlphaFoldDB" id="D7FK76"/>
<feature type="compositionally biased region" description="Basic and acidic residues" evidence="1">
    <location>
        <begin position="199"/>
        <end position="220"/>
    </location>
</feature>
<keyword evidence="3" id="KW-1185">Reference proteome</keyword>
<proteinExistence type="predicted"/>
<protein>
    <submittedName>
        <fullName evidence="2">Uncharacterized protein</fullName>
    </submittedName>
</protein>
<dbReference type="InParanoid" id="D7FK76"/>
<dbReference type="EMBL" id="FN648013">
    <property type="protein sequence ID" value="CBJ29281.1"/>
    <property type="molecule type" value="Genomic_DNA"/>
</dbReference>
<organism evidence="2 3">
    <name type="scientific">Ectocarpus siliculosus</name>
    <name type="common">Brown alga</name>
    <name type="synonym">Conferva siliculosa</name>
    <dbReference type="NCBI Taxonomy" id="2880"/>
    <lineage>
        <taxon>Eukaryota</taxon>
        <taxon>Sar</taxon>
        <taxon>Stramenopiles</taxon>
        <taxon>Ochrophyta</taxon>
        <taxon>PX clade</taxon>
        <taxon>Phaeophyceae</taxon>
        <taxon>Ectocarpales</taxon>
        <taxon>Ectocarpaceae</taxon>
        <taxon>Ectocarpus</taxon>
    </lineage>
</organism>
<evidence type="ECO:0000313" key="3">
    <source>
        <dbReference type="Proteomes" id="UP000002630"/>
    </source>
</evidence>
<reference evidence="2 3" key="1">
    <citation type="journal article" date="2010" name="Nature">
        <title>The Ectocarpus genome and the independent evolution of multicellularity in brown algae.</title>
        <authorList>
            <person name="Cock J.M."/>
            <person name="Sterck L."/>
            <person name="Rouze P."/>
            <person name="Scornet D."/>
            <person name="Allen A.E."/>
            <person name="Amoutzias G."/>
            <person name="Anthouard V."/>
            <person name="Artiguenave F."/>
            <person name="Aury J.M."/>
            <person name="Badger J.H."/>
            <person name="Beszteri B."/>
            <person name="Billiau K."/>
            <person name="Bonnet E."/>
            <person name="Bothwell J.H."/>
            <person name="Bowler C."/>
            <person name="Boyen C."/>
            <person name="Brownlee C."/>
            <person name="Carrano C.J."/>
            <person name="Charrier B."/>
            <person name="Cho G.Y."/>
            <person name="Coelho S.M."/>
            <person name="Collen J."/>
            <person name="Corre E."/>
            <person name="Da Silva C."/>
            <person name="Delage L."/>
            <person name="Delaroque N."/>
            <person name="Dittami S.M."/>
            <person name="Doulbeau S."/>
            <person name="Elias M."/>
            <person name="Farnham G."/>
            <person name="Gachon C.M."/>
            <person name="Gschloessl B."/>
            <person name="Heesch S."/>
            <person name="Jabbari K."/>
            <person name="Jubin C."/>
            <person name="Kawai H."/>
            <person name="Kimura K."/>
            <person name="Kloareg B."/>
            <person name="Kupper F.C."/>
            <person name="Lang D."/>
            <person name="Le Bail A."/>
            <person name="Leblanc C."/>
            <person name="Lerouge P."/>
            <person name="Lohr M."/>
            <person name="Lopez P.J."/>
            <person name="Martens C."/>
            <person name="Maumus F."/>
            <person name="Michel G."/>
            <person name="Miranda-Saavedra D."/>
            <person name="Morales J."/>
            <person name="Moreau H."/>
            <person name="Motomura T."/>
            <person name="Nagasato C."/>
            <person name="Napoli C.A."/>
            <person name="Nelson D.R."/>
            <person name="Nyvall-Collen P."/>
            <person name="Peters A.F."/>
            <person name="Pommier C."/>
            <person name="Potin P."/>
            <person name="Poulain J."/>
            <person name="Quesneville H."/>
            <person name="Read B."/>
            <person name="Rensing S.A."/>
            <person name="Ritter A."/>
            <person name="Rousvoal S."/>
            <person name="Samanta M."/>
            <person name="Samson G."/>
            <person name="Schroeder D.C."/>
            <person name="Segurens B."/>
            <person name="Strittmatter M."/>
            <person name="Tonon T."/>
            <person name="Tregear J.W."/>
            <person name="Valentin K."/>
            <person name="von Dassow P."/>
            <person name="Yamagishi T."/>
            <person name="Van de Peer Y."/>
            <person name="Wincker P."/>
        </authorList>
    </citation>
    <scope>NUCLEOTIDE SEQUENCE [LARGE SCALE GENOMIC DNA]</scope>
    <source>
        <strain evidence="3">Ec32 / CCAP1310/4</strain>
    </source>
</reference>
<dbReference type="Proteomes" id="UP000002630">
    <property type="component" value="Linkage Group LG12"/>
</dbReference>
<evidence type="ECO:0000256" key="1">
    <source>
        <dbReference type="SAM" id="MobiDB-lite"/>
    </source>
</evidence>
<feature type="compositionally biased region" description="Gly residues" evidence="1">
    <location>
        <begin position="85"/>
        <end position="95"/>
    </location>
</feature>
<gene>
    <name evidence="2" type="ORF">Esi_0142_0015</name>
</gene>
<feature type="region of interest" description="Disordered" evidence="1">
    <location>
        <begin position="147"/>
        <end position="231"/>
    </location>
</feature>
<name>D7FK76_ECTSI</name>
<sequence>MPTAVVGSDCWTLRPGARTAMHDLLVTLVGNSVQCATMVAESILQETAKRVTRMTQIHIHRRNDYELHRHENEGNGSPTTATAAAGGGGGTGSTGGTVRAKATRGGLLEQNLAFLRGLSAKVISTLTRHHEDCERQAYQFYSTAQDLAASPPEPFPPVGSTPTEGAPAAAEGSQEAAGGSSGGDAADGGGGDVEDGDDEARREAAECAREDWEEEVRQYREAGNQAQETAESVSAMITNILYYMATGSAR</sequence>
<dbReference type="OrthoDB" id="10479033at2759"/>